<keyword evidence="1" id="KW-0812">Transmembrane</keyword>
<dbReference type="AGR" id="MGI:1917524"/>
<gene>
    <name evidence="3" type="primary">Ly6g6e</name>
    <name evidence="2" type="synonym">ly6g6e</name>
</gene>
<name>A0A1L6ZAB8_MOUSE</name>
<evidence type="ECO:0000313" key="3">
    <source>
        <dbReference type="MGI" id="MGI:1917524"/>
    </source>
</evidence>
<proteinExistence type="evidence at transcript level"/>
<keyword evidence="1" id="KW-0472">Membrane</keyword>
<reference evidence="2" key="1">
    <citation type="submission" date="2015-12" db="EMBL/GenBank/DDBJ databases">
        <title>Alternative splicing and transcription induced chimerism in G6F and Ly6G6D among mammals.</title>
        <authorList>
            <person name="Lopez-Diez R."/>
            <person name="Rastrojo A."/>
            <person name="Hernandez-Torres F."/>
            <person name="Aguado B."/>
        </authorList>
    </citation>
    <scope>NUCLEOTIDE SEQUENCE</scope>
</reference>
<dbReference type="OrthoDB" id="9031844at2759"/>
<dbReference type="EMBL" id="KU253699">
    <property type="protein sequence ID" value="APT43292.1"/>
    <property type="molecule type" value="mRNA"/>
</dbReference>
<protein>
    <submittedName>
        <fullName evidence="2">Lymphocyte antigen 6 complex locus G6E</fullName>
    </submittedName>
</protein>
<feature type="transmembrane region" description="Helical" evidence="1">
    <location>
        <begin position="20"/>
        <end position="37"/>
    </location>
</feature>
<dbReference type="MGI" id="MGI:1917524">
    <property type="gene designation" value="Ly6g6e"/>
</dbReference>
<evidence type="ECO:0000313" key="2">
    <source>
        <dbReference type="EMBL" id="APT43292.1"/>
    </source>
</evidence>
<accession>A0A1L6ZAB8</accession>
<keyword evidence="1" id="KW-1133">Transmembrane helix</keyword>
<evidence type="ECO:0000256" key="1">
    <source>
        <dbReference type="SAM" id="Phobius"/>
    </source>
</evidence>
<organism evidence="2">
    <name type="scientific">Mus musculus</name>
    <name type="common">Mouse</name>
    <dbReference type="NCBI Taxonomy" id="10090"/>
    <lineage>
        <taxon>Eukaryota</taxon>
        <taxon>Metazoa</taxon>
        <taxon>Chordata</taxon>
        <taxon>Craniata</taxon>
        <taxon>Vertebrata</taxon>
        <taxon>Euteleostomi</taxon>
        <taxon>Mammalia</taxon>
        <taxon>Eutheria</taxon>
        <taxon>Euarchontoglires</taxon>
        <taxon>Glires</taxon>
        <taxon>Rodentia</taxon>
        <taxon>Myomorpha</taxon>
        <taxon>Muroidea</taxon>
        <taxon>Muridae</taxon>
        <taxon>Murinae</taxon>
        <taxon>Mus</taxon>
        <taxon>Mus</taxon>
    </lineage>
</organism>
<sequence>MGPSSAFLGVLFLSGTLGPNLPLMTLLPLAAMIGWGVHDFL</sequence>
<dbReference type="AlphaFoldDB" id="A0A1L6ZAB8"/>